<dbReference type="PANTHER" id="PTHR46401">
    <property type="entry name" value="GLYCOSYLTRANSFERASE WBBK-RELATED"/>
    <property type="match status" value="1"/>
</dbReference>
<gene>
    <name evidence="2" type="ORF">D1O30_18760</name>
</gene>
<keyword evidence="3" id="KW-1185">Reference proteome</keyword>
<dbReference type="Pfam" id="PF00534">
    <property type="entry name" value="Glycos_transf_1"/>
    <property type="match status" value="1"/>
</dbReference>
<accession>A0A3M9XTI8</accession>
<dbReference type="SUPFAM" id="SSF53756">
    <property type="entry name" value="UDP-Glycosyltransferase/glycogen phosphorylase"/>
    <property type="match status" value="1"/>
</dbReference>
<dbReference type="EMBL" id="QWDD01000001">
    <property type="protein sequence ID" value="RNJ51331.1"/>
    <property type="molecule type" value="Genomic_DNA"/>
</dbReference>
<protein>
    <submittedName>
        <fullName evidence="2">Glycosyltransferase family 1 protein</fullName>
    </submittedName>
</protein>
<dbReference type="CDD" id="cd03809">
    <property type="entry name" value="GT4_MtfB-like"/>
    <property type="match status" value="1"/>
</dbReference>
<name>A0A3M9XTI8_9HYPH</name>
<dbReference type="Gene3D" id="3.40.50.2000">
    <property type="entry name" value="Glycogen Phosphorylase B"/>
    <property type="match status" value="1"/>
</dbReference>
<organism evidence="2 3">
    <name type="scientific">Methylocystis hirsuta</name>
    <dbReference type="NCBI Taxonomy" id="369798"/>
    <lineage>
        <taxon>Bacteria</taxon>
        <taxon>Pseudomonadati</taxon>
        <taxon>Pseudomonadota</taxon>
        <taxon>Alphaproteobacteria</taxon>
        <taxon>Hyphomicrobiales</taxon>
        <taxon>Methylocystaceae</taxon>
        <taxon>Methylocystis</taxon>
    </lineage>
</organism>
<evidence type="ECO:0000313" key="2">
    <source>
        <dbReference type="EMBL" id="RNJ51331.1"/>
    </source>
</evidence>
<reference evidence="2 3" key="1">
    <citation type="submission" date="2018-08" db="EMBL/GenBank/DDBJ databases">
        <title>Genome sequence of Methylocystis hirsuta CSC1, a methanotroph able to accumulate PHAs.</title>
        <authorList>
            <person name="Bordel S."/>
            <person name="Rodriguez E."/>
            <person name="Gancedo J."/>
            <person name="Munoz R."/>
        </authorList>
    </citation>
    <scope>NUCLEOTIDE SEQUENCE [LARGE SCALE GENOMIC DNA]</scope>
    <source>
        <strain evidence="2 3">CSC1</strain>
    </source>
</reference>
<dbReference type="InterPro" id="IPR001296">
    <property type="entry name" value="Glyco_trans_1"/>
</dbReference>
<dbReference type="OrthoDB" id="9801609at2"/>
<evidence type="ECO:0000259" key="1">
    <source>
        <dbReference type="Pfam" id="PF00534"/>
    </source>
</evidence>
<dbReference type="GO" id="GO:0016757">
    <property type="term" value="F:glycosyltransferase activity"/>
    <property type="evidence" value="ECO:0007669"/>
    <property type="project" value="InterPro"/>
</dbReference>
<feature type="domain" description="Glycosyl transferase family 1" evidence="1">
    <location>
        <begin position="282"/>
        <end position="432"/>
    </location>
</feature>
<sequence>MEQQIEHESEVALFLASQIQLENLEMKRRRMADALDPVTAFVYFKLREFYWTVTRQLGLARLHDGSRARRRLSSKRQPLLLREIAPGDTFSSISSGRVFIDVTPTSRFGGKTGVQRVVREIAKRSIRDRFALPVIVENGELLSYYDHPSLPRSVKFREGDKFVLLDASWGILSEHLPFIQGLADVGGQLITVLHDLIPLIHPLSVTPEMTDEFNEWFEQIVMKSDRIICVSKSTAMNFMAYVDRKDLATRPHLRIGWWRLGADFDDQDNARVSAEARTVTTSETPYFLSVGTLEPRKCYPIALDAFERLWARGVDARYVIIGRAGWQSESLEHRIRQHHEFGRRLLWLDKASDADLHHCYTHACALVYPSMLEGFGLPLVEAGHYGLPVIASDLPVFHETGGDHVRYFNLLDSIDLADKIETLYREPIEKEKMPI</sequence>
<evidence type="ECO:0000313" key="3">
    <source>
        <dbReference type="Proteomes" id="UP000268623"/>
    </source>
</evidence>
<dbReference type="AlphaFoldDB" id="A0A3M9XTI8"/>
<keyword evidence="2" id="KW-0808">Transferase</keyword>
<proteinExistence type="predicted"/>
<dbReference type="PANTHER" id="PTHR46401:SF9">
    <property type="entry name" value="MANNOSYLTRANSFERASE A"/>
    <property type="match status" value="1"/>
</dbReference>
<dbReference type="Proteomes" id="UP000268623">
    <property type="component" value="Unassembled WGS sequence"/>
</dbReference>
<comment type="caution">
    <text evidence="2">The sequence shown here is derived from an EMBL/GenBank/DDBJ whole genome shotgun (WGS) entry which is preliminary data.</text>
</comment>